<proteinExistence type="predicted"/>
<organism evidence="1 2">
    <name type="scientific">Actinomyces bouchesdurhonensis</name>
    <dbReference type="NCBI Taxonomy" id="1852361"/>
    <lineage>
        <taxon>Bacteria</taxon>
        <taxon>Bacillati</taxon>
        <taxon>Actinomycetota</taxon>
        <taxon>Actinomycetes</taxon>
        <taxon>Actinomycetales</taxon>
        <taxon>Actinomycetaceae</taxon>
        <taxon>Actinomyces</taxon>
    </lineage>
</organism>
<evidence type="ECO:0000313" key="1">
    <source>
        <dbReference type="EMBL" id="MBF0966929.1"/>
    </source>
</evidence>
<dbReference type="EMBL" id="JABZGF010000251">
    <property type="protein sequence ID" value="MBF0966929.1"/>
    <property type="molecule type" value="Genomic_DNA"/>
</dbReference>
<dbReference type="AlphaFoldDB" id="A0A929RRL4"/>
<protein>
    <submittedName>
        <fullName evidence="1">Uncharacterized protein</fullName>
    </submittedName>
</protein>
<dbReference type="Proteomes" id="UP000759246">
    <property type="component" value="Unassembled WGS sequence"/>
</dbReference>
<sequence>MVGTSQTTRPGHLVDNPGLGLTRCTRATFASRQAQTYAIDRNWPLLSSAAPAQGDHPSADEA</sequence>
<accession>A0A929RRL4</accession>
<evidence type="ECO:0000313" key="2">
    <source>
        <dbReference type="Proteomes" id="UP000759246"/>
    </source>
</evidence>
<name>A0A929RRL4_9ACTO</name>
<comment type="caution">
    <text evidence="1">The sequence shown here is derived from an EMBL/GenBank/DDBJ whole genome shotgun (WGS) entry which is preliminary data.</text>
</comment>
<gene>
    <name evidence="1" type="ORF">HXK09_07230</name>
</gene>
<reference evidence="1" key="1">
    <citation type="submission" date="2020-04" db="EMBL/GenBank/DDBJ databases">
        <title>Deep metagenomics examines the oral microbiome during advanced dental caries in children, revealing novel taxa and co-occurrences with host molecules.</title>
        <authorList>
            <person name="Baker J.L."/>
            <person name="Morton J.T."/>
            <person name="Dinis M."/>
            <person name="Alvarez R."/>
            <person name="Tran N.C."/>
            <person name="Knight R."/>
            <person name="Edlund A."/>
        </authorList>
    </citation>
    <scope>NUCLEOTIDE SEQUENCE</scope>
    <source>
        <strain evidence="1">JCVI_30_bin.13</strain>
    </source>
</reference>